<evidence type="ECO:0000256" key="8">
    <source>
        <dbReference type="ARBA" id="ARBA00022989"/>
    </source>
</evidence>
<evidence type="ECO:0000256" key="11">
    <source>
        <dbReference type="SAM" id="MobiDB-lite"/>
    </source>
</evidence>
<dbReference type="SMART" id="SM00304">
    <property type="entry name" value="HAMP"/>
    <property type="match status" value="1"/>
</dbReference>
<sequence>MTLFASFTIALLCLVVNTFVLVAIRQTAEEYRANEVVGAALRVVHLIKRGTLPSTMATEPGGALQVLNSHGQVVASSPNLKGKPRISGTTPTPDNSANTSVECDLSAYPDQCMVVSTFRVYEPDGDWYVYTVGPVVPWYVHLSVLAFLIGISIALTSLVAFGTWKVVANTLAPVDAIRSKLSDITATDLGQRVPVPITHDEIRALALTANETLDRLQTAVEQQRRFASDASHDLRSPITAMRAQVEEALLYPESADWPRTAEAVVGSLDRLQAIVTDLLTLAKLDAGASGAKEPVDLADLVVSETIRPRVKKVVTSLDPGVVVTGDRLRLARLLTNLIDNAERHADHTITITVREQGGRAVLEILDDGAGIAHDQRDIVFRRFTRLDASRNRDAGGTGLGLPIAREIAGSHHGTLTIADSVRGARFVLSLPLREP</sequence>
<accession>A0A7W8AEG6</accession>
<dbReference type="AlphaFoldDB" id="A0A7W8AEG6"/>
<keyword evidence="8 12" id="KW-1133">Transmembrane helix</keyword>
<feature type="region of interest" description="Disordered" evidence="11">
    <location>
        <begin position="78"/>
        <end position="98"/>
    </location>
</feature>
<dbReference type="InterPro" id="IPR036890">
    <property type="entry name" value="HATPase_C_sf"/>
</dbReference>
<evidence type="ECO:0000259" key="14">
    <source>
        <dbReference type="PROSITE" id="PS50885"/>
    </source>
</evidence>
<dbReference type="EMBL" id="JACHIN010000024">
    <property type="protein sequence ID" value="MBB5084630.1"/>
    <property type="molecule type" value="Genomic_DNA"/>
</dbReference>
<evidence type="ECO:0000256" key="2">
    <source>
        <dbReference type="ARBA" id="ARBA00004236"/>
    </source>
</evidence>
<dbReference type="InterPro" id="IPR036097">
    <property type="entry name" value="HisK_dim/P_sf"/>
</dbReference>
<feature type="domain" description="Histidine kinase" evidence="13">
    <location>
        <begin position="229"/>
        <end position="434"/>
    </location>
</feature>
<keyword evidence="4" id="KW-0597">Phosphoprotein</keyword>
<evidence type="ECO:0000256" key="5">
    <source>
        <dbReference type="ARBA" id="ARBA00022679"/>
    </source>
</evidence>
<dbReference type="PANTHER" id="PTHR45436">
    <property type="entry name" value="SENSOR HISTIDINE KINASE YKOH"/>
    <property type="match status" value="1"/>
</dbReference>
<reference evidence="15 16" key="1">
    <citation type="submission" date="2020-08" db="EMBL/GenBank/DDBJ databases">
        <title>Genomic Encyclopedia of Type Strains, Phase IV (KMG-IV): sequencing the most valuable type-strain genomes for metagenomic binning, comparative biology and taxonomic classification.</title>
        <authorList>
            <person name="Goeker M."/>
        </authorList>
    </citation>
    <scope>NUCLEOTIDE SEQUENCE [LARGE SCALE GENOMIC DNA]</scope>
    <source>
        <strain evidence="15 16">DSM 45385</strain>
    </source>
</reference>
<gene>
    <name evidence="15" type="ORF">HNR40_010139</name>
</gene>
<dbReference type="InterPro" id="IPR004358">
    <property type="entry name" value="Sig_transdc_His_kin-like_C"/>
</dbReference>
<evidence type="ECO:0000256" key="10">
    <source>
        <dbReference type="ARBA" id="ARBA00023136"/>
    </source>
</evidence>
<dbReference type="PROSITE" id="PS50109">
    <property type="entry name" value="HIS_KIN"/>
    <property type="match status" value="1"/>
</dbReference>
<feature type="transmembrane region" description="Helical" evidence="12">
    <location>
        <begin position="138"/>
        <end position="161"/>
    </location>
</feature>
<dbReference type="EC" id="2.7.13.3" evidence="3"/>
<dbReference type="RefSeq" id="WP_184974889.1">
    <property type="nucleotide sequence ID" value="NZ_JACHIN010000024.1"/>
</dbReference>
<dbReference type="Pfam" id="PF00512">
    <property type="entry name" value="HisKA"/>
    <property type="match status" value="1"/>
</dbReference>
<keyword evidence="7 15" id="KW-0418">Kinase</keyword>
<dbReference type="CDD" id="cd06225">
    <property type="entry name" value="HAMP"/>
    <property type="match status" value="1"/>
</dbReference>
<evidence type="ECO:0000313" key="15">
    <source>
        <dbReference type="EMBL" id="MBB5084630.1"/>
    </source>
</evidence>
<dbReference type="PROSITE" id="PS50885">
    <property type="entry name" value="HAMP"/>
    <property type="match status" value="1"/>
</dbReference>
<comment type="catalytic activity">
    <reaction evidence="1">
        <text>ATP + protein L-histidine = ADP + protein N-phospho-L-histidine.</text>
        <dbReference type="EC" id="2.7.13.3"/>
    </reaction>
</comment>
<dbReference type="Gene3D" id="1.10.287.130">
    <property type="match status" value="1"/>
</dbReference>
<evidence type="ECO:0000256" key="1">
    <source>
        <dbReference type="ARBA" id="ARBA00000085"/>
    </source>
</evidence>
<dbReference type="InterPro" id="IPR003594">
    <property type="entry name" value="HATPase_dom"/>
</dbReference>
<dbReference type="PRINTS" id="PR00344">
    <property type="entry name" value="BCTRLSENSOR"/>
</dbReference>
<organism evidence="15 16">
    <name type="scientific">Nonomuraea endophytica</name>
    <dbReference type="NCBI Taxonomy" id="714136"/>
    <lineage>
        <taxon>Bacteria</taxon>
        <taxon>Bacillati</taxon>
        <taxon>Actinomycetota</taxon>
        <taxon>Actinomycetes</taxon>
        <taxon>Streptosporangiales</taxon>
        <taxon>Streptosporangiaceae</taxon>
        <taxon>Nonomuraea</taxon>
    </lineage>
</organism>
<dbReference type="SUPFAM" id="SSF55874">
    <property type="entry name" value="ATPase domain of HSP90 chaperone/DNA topoisomerase II/histidine kinase"/>
    <property type="match status" value="1"/>
</dbReference>
<evidence type="ECO:0000259" key="13">
    <source>
        <dbReference type="PROSITE" id="PS50109"/>
    </source>
</evidence>
<dbReference type="SUPFAM" id="SSF47384">
    <property type="entry name" value="Homodimeric domain of signal transducing histidine kinase"/>
    <property type="match status" value="1"/>
</dbReference>
<evidence type="ECO:0000256" key="6">
    <source>
        <dbReference type="ARBA" id="ARBA00022692"/>
    </source>
</evidence>
<dbReference type="Gene3D" id="3.30.565.10">
    <property type="entry name" value="Histidine kinase-like ATPase, C-terminal domain"/>
    <property type="match status" value="1"/>
</dbReference>
<dbReference type="PANTHER" id="PTHR45436:SF5">
    <property type="entry name" value="SENSOR HISTIDINE KINASE TRCS"/>
    <property type="match status" value="1"/>
</dbReference>
<evidence type="ECO:0000256" key="7">
    <source>
        <dbReference type="ARBA" id="ARBA00022777"/>
    </source>
</evidence>
<comment type="subcellular location">
    <subcellularLocation>
        <location evidence="2">Cell membrane</location>
    </subcellularLocation>
</comment>
<protein>
    <recommendedName>
        <fullName evidence="3">histidine kinase</fullName>
        <ecNumber evidence="3">2.7.13.3</ecNumber>
    </recommendedName>
</protein>
<keyword evidence="6 12" id="KW-0812">Transmembrane</keyword>
<evidence type="ECO:0000313" key="16">
    <source>
        <dbReference type="Proteomes" id="UP000568380"/>
    </source>
</evidence>
<keyword evidence="16" id="KW-1185">Reference proteome</keyword>
<dbReference type="InterPro" id="IPR005467">
    <property type="entry name" value="His_kinase_dom"/>
</dbReference>
<dbReference type="SMART" id="SM00388">
    <property type="entry name" value="HisKA"/>
    <property type="match status" value="1"/>
</dbReference>
<evidence type="ECO:0000256" key="9">
    <source>
        <dbReference type="ARBA" id="ARBA00023012"/>
    </source>
</evidence>
<feature type="domain" description="HAMP" evidence="14">
    <location>
        <begin position="168"/>
        <end position="221"/>
    </location>
</feature>
<keyword evidence="10 12" id="KW-0472">Membrane</keyword>
<keyword evidence="9" id="KW-0902">Two-component regulatory system</keyword>
<dbReference type="GO" id="GO:0000155">
    <property type="term" value="F:phosphorelay sensor kinase activity"/>
    <property type="evidence" value="ECO:0007669"/>
    <property type="project" value="InterPro"/>
</dbReference>
<evidence type="ECO:0000256" key="12">
    <source>
        <dbReference type="SAM" id="Phobius"/>
    </source>
</evidence>
<name>A0A7W8AEG6_9ACTN</name>
<dbReference type="SMART" id="SM00387">
    <property type="entry name" value="HATPase_c"/>
    <property type="match status" value="1"/>
</dbReference>
<evidence type="ECO:0000256" key="3">
    <source>
        <dbReference type="ARBA" id="ARBA00012438"/>
    </source>
</evidence>
<dbReference type="CDD" id="cd00075">
    <property type="entry name" value="HATPase"/>
    <property type="match status" value="1"/>
</dbReference>
<dbReference type="InterPro" id="IPR050428">
    <property type="entry name" value="TCS_sensor_his_kinase"/>
</dbReference>
<dbReference type="CDD" id="cd00082">
    <property type="entry name" value="HisKA"/>
    <property type="match status" value="1"/>
</dbReference>
<dbReference type="InterPro" id="IPR003660">
    <property type="entry name" value="HAMP_dom"/>
</dbReference>
<comment type="caution">
    <text evidence="15">The sequence shown here is derived from an EMBL/GenBank/DDBJ whole genome shotgun (WGS) entry which is preliminary data.</text>
</comment>
<dbReference type="Pfam" id="PF02518">
    <property type="entry name" value="HATPase_c"/>
    <property type="match status" value="1"/>
</dbReference>
<proteinExistence type="predicted"/>
<dbReference type="GO" id="GO:0005886">
    <property type="term" value="C:plasma membrane"/>
    <property type="evidence" value="ECO:0007669"/>
    <property type="project" value="UniProtKB-SubCell"/>
</dbReference>
<dbReference type="InterPro" id="IPR003661">
    <property type="entry name" value="HisK_dim/P_dom"/>
</dbReference>
<evidence type="ECO:0000256" key="4">
    <source>
        <dbReference type="ARBA" id="ARBA00022553"/>
    </source>
</evidence>
<dbReference type="Proteomes" id="UP000568380">
    <property type="component" value="Unassembled WGS sequence"/>
</dbReference>
<keyword evidence="5" id="KW-0808">Transferase</keyword>
<feature type="compositionally biased region" description="Polar residues" evidence="11">
    <location>
        <begin position="87"/>
        <end position="98"/>
    </location>
</feature>